<dbReference type="Proteomes" id="UP000641386">
    <property type="component" value="Unassembled WGS sequence"/>
</dbReference>
<reference evidence="1" key="1">
    <citation type="journal article" date="2014" name="Int. J. Syst. Evol. Microbiol.">
        <title>Complete genome sequence of Corynebacterium casei LMG S-19264T (=DSM 44701T), isolated from a smear-ripened cheese.</title>
        <authorList>
            <consortium name="US DOE Joint Genome Institute (JGI-PGF)"/>
            <person name="Walter F."/>
            <person name="Albersmeier A."/>
            <person name="Kalinowski J."/>
            <person name="Ruckert C."/>
        </authorList>
    </citation>
    <scope>NUCLEOTIDE SEQUENCE</scope>
    <source>
        <strain evidence="1">JCM 3302</strain>
    </source>
</reference>
<name>A0A919AA92_9ACTN</name>
<keyword evidence="2" id="KW-1185">Reference proteome</keyword>
<accession>A0A919AA92</accession>
<comment type="caution">
    <text evidence="1">The sequence shown here is derived from an EMBL/GenBank/DDBJ whole genome shotgun (WGS) entry which is preliminary data.</text>
</comment>
<gene>
    <name evidence="1" type="ORF">GCM10014715_59090</name>
</gene>
<evidence type="ECO:0000313" key="2">
    <source>
        <dbReference type="Proteomes" id="UP000641386"/>
    </source>
</evidence>
<evidence type="ECO:0000313" key="1">
    <source>
        <dbReference type="EMBL" id="GHE95059.1"/>
    </source>
</evidence>
<organism evidence="1 2">
    <name type="scientific">Streptomyces spiralis</name>
    <dbReference type="NCBI Taxonomy" id="66376"/>
    <lineage>
        <taxon>Bacteria</taxon>
        <taxon>Bacillati</taxon>
        <taxon>Actinomycetota</taxon>
        <taxon>Actinomycetes</taxon>
        <taxon>Kitasatosporales</taxon>
        <taxon>Streptomycetaceae</taxon>
        <taxon>Streptomyces</taxon>
    </lineage>
</organism>
<dbReference type="EMBL" id="BNBC01000033">
    <property type="protein sequence ID" value="GHE95059.1"/>
    <property type="molecule type" value="Genomic_DNA"/>
</dbReference>
<dbReference type="AlphaFoldDB" id="A0A919AA92"/>
<proteinExistence type="predicted"/>
<sequence length="67" mass="7028">MDGMREGVWDGRCADPPAGLPATAAVSFCPELRESTQLPRGDARRARLTVGAAPSARHPRTPSGVSL</sequence>
<reference evidence="1" key="2">
    <citation type="submission" date="2020-09" db="EMBL/GenBank/DDBJ databases">
        <authorList>
            <person name="Sun Q."/>
            <person name="Ohkuma M."/>
        </authorList>
    </citation>
    <scope>NUCLEOTIDE SEQUENCE</scope>
    <source>
        <strain evidence="1">JCM 3302</strain>
    </source>
</reference>
<protein>
    <submittedName>
        <fullName evidence="1">Uncharacterized protein</fullName>
    </submittedName>
</protein>